<proteinExistence type="predicted"/>
<evidence type="ECO:0000313" key="2">
    <source>
        <dbReference type="Proteomes" id="UP000565572"/>
    </source>
</evidence>
<keyword evidence="2" id="KW-1185">Reference proteome</keyword>
<name>A0A7W5JWT9_9ACTN</name>
<dbReference type="RefSeq" id="WP_183339204.1">
    <property type="nucleotide sequence ID" value="NZ_JACHZG010000001.1"/>
</dbReference>
<evidence type="ECO:0000313" key="1">
    <source>
        <dbReference type="EMBL" id="MBB3327774.1"/>
    </source>
</evidence>
<dbReference type="Proteomes" id="UP000565572">
    <property type="component" value="Unassembled WGS sequence"/>
</dbReference>
<dbReference type="AlphaFoldDB" id="A0A7W5JWT9"/>
<protein>
    <submittedName>
        <fullName evidence="1">Uncharacterized protein</fullName>
    </submittedName>
</protein>
<reference evidence="1 2" key="1">
    <citation type="submission" date="2020-08" db="EMBL/GenBank/DDBJ databases">
        <title>Sequencing the genomes of 1000 actinobacteria strains.</title>
        <authorList>
            <person name="Klenk H.-P."/>
        </authorList>
    </citation>
    <scope>NUCLEOTIDE SEQUENCE [LARGE SCALE GENOMIC DNA]</scope>
    <source>
        <strain evidence="1 2">DSM 11053</strain>
    </source>
</reference>
<accession>A0A7W5JWT9</accession>
<sequence>MPRRYYTRRFLNRRGHLAGAYVLASVEDTSRRTGDRVYTETDFTVADCGRQISLDFDVDPECLANSLHKIDVLMSTLTSFRAALVEEGRLAAEREARVKAKKR</sequence>
<comment type="caution">
    <text evidence="1">The sequence shown here is derived from an EMBL/GenBank/DDBJ whole genome shotgun (WGS) entry which is preliminary data.</text>
</comment>
<organism evidence="1 2">
    <name type="scientific">Microlunatus antarcticus</name>
    <dbReference type="NCBI Taxonomy" id="53388"/>
    <lineage>
        <taxon>Bacteria</taxon>
        <taxon>Bacillati</taxon>
        <taxon>Actinomycetota</taxon>
        <taxon>Actinomycetes</taxon>
        <taxon>Propionibacteriales</taxon>
        <taxon>Propionibacteriaceae</taxon>
        <taxon>Microlunatus</taxon>
    </lineage>
</organism>
<gene>
    <name evidence="1" type="ORF">FHX39_002718</name>
</gene>
<dbReference type="EMBL" id="JACHZG010000001">
    <property type="protein sequence ID" value="MBB3327774.1"/>
    <property type="molecule type" value="Genomic_DNA"/>
</dbReference>